<dbReference type="InterPro" id="IPR056280">
    <property type="entry name" value="AIPP2-like_SPOC"/>
</dbReference>
<evidence type="ECO:0000256" key="3">
    <source>
        <dbReference type="ARBA" id="ARBA00022833"/>
    </source>
</evidence>
<gene>
    <name evidence="8" type="ORF">AYBTSS11_LOCUS11177</name>
</gene>
<evidence type="ECO:0000256" key="5">
    <source>
        <dbReference type="ARBA" id="ARBA00023163"/>
    </source>
</evidence>
<evidence type="ECO:0000256" key="1">
    <source>
        <dbReference type="ARBA" id="ARBA00022723"/>
    </source>
</evidence>
<feature type="region of interest" description="Disordered" evidence="6">
    <location>
        <begin position="212"/>
        <end position="259"/>
    </location>
</feature>
<keyword evidence="2" id="KW-0863">Zinc-finger</keyword>
<dbReference type="SUPFAM" id="SSF57903">
    <property type="entry name" value="FYVE/PHD zinc finger"/>
    <property type="match status" value="1"/>
</dbReference>
<keyword evidence="3" id="KW-0862">Zinc</keyword>
<keyword evidence="1" id="KW-0479">Metal-binding</keyword>
<feature type="compositionally biased region" description="Basic and acidic residues" evidence="6">
    <location>
        <begin position="668"/>
        <end position="679"/>
    </location>
</feature>
<dbReference type="PANTHER" id="PTHR33304:SF15">
    <property type="entry name" value="ZINC FINGER PHD-TYPE DOMAIN-CONTAINING PROTEIN"/>
    <property type="match status" value="1"/>
</dbReference>
<dbReference type="InterPro" id="IPR049914">
    <property type="entry name" value="PHD1-3/5-6"/>
</dbReference>
<feature type="region of interest" description="Disordered" evidence="6">
    <location>
        <begin position="712"/>
        <end position="759"/>
    </location>
</feature>
<feature type="compositionally biased region" description="Polar residues" evidence="6">
    <location>
        <begin position="218"/>
        <end position="249"/>
    </location>
</feature>
<feature type="domain" description="AIPP2-like SPOC-like" evidence="7">
    <location>
        <begin position="466"/>
        <end position="591"/>
    </location>
</feature>
<evidence type="ECO:0000256" key="4">
    <source>
        <dbReference type="ARBA" id="ARBA00023015"/>
    </source>
</evidence>
<reference evidence="8" key="1">
    <citation type="submission" date="2023-10" db="EMBL/GenBank/DDBJ databases">
        <authorList>
            <person name="Domelevo Entfellner J.-B."/>
        </authorList>
    </citation>
    <scope>NUCLEOTIDE SEQUENCE</scope>
</reference>
<feature type="compositionally biased region" description="Basic and acidic residues" evidence="6">
    <location>
        <begin position="742"/>
        <end position="753"/>
    </location>
</feature>
<keyword evidence="5" id="KW-0804">Transcription</keyword>
<evidence type="ECO:0000313" key="8">
    <source>
        <dbReference type="EMBL" id="CAJ1943099.1"/>
    </source>
</evidence>
<organism evidence="8 9">
    <name type="scientific">Sphenostylis stenocarpa</name>
    <dbReference type="NCBI Taxonomy" id="92480"/>
    <lineage>
        <taxon>Eukaryota</taxon>
        <taxon>Viridiplantae</taxon>
        <taxon>Streptophyta</taxon>
        <taxon>Embryophyta</taxon>
        <taxon>Tracheophyta</taxon>
        <taxon>Spermatophyta</taxon>
        <taxon>Magnoliopsida</taxon>
        <taxon>eudicotyledons</taxon>
        <taxon>Gunneridae</taxon>
        <taxon>Pentapetalae</taxon>
        <taxon>rosids</taxon>
        <taxon>fabids</taxon>
        <taxon>Fabales</taxon>
        <taxon>Fabaceae</taxon>
        <taxon>Papilionoideae</taxon>
        <taxon>50 kb inversion clade</taxon>
        <taxon>NPAAA clade</taxon>
        <taxon>indigoferoid/millettioid clade</taxon>
        <taxon>Phaseoleae</taxon>
        <taxon>Sphenostylis</taxon>
    </lineage>
</organism>
<proteinExistence type="predicted"/>
<feature type="compositionally biased region" description="Low complexity" evidence="6">
    <location>
        <begin position="91"/>
        <end position="100"/>
    </location>
</feature>
<feature type="region of interest" description="Disordered" evidence="6">
    <location>
        <begin position="665"/>
        <end position="685"/>
    </location>
</feature>
<dbReference type="InterPro" id="IPR011011">
    <property type="entry name" value="Znf_FYVE_PHD"/>
</dbReference>
<sequence>MVLFPAKRKIPLSLCQQGKTVAFPQWNKSCGPHVMGQEEDLAICSKCTDGAEHIYCMADMLDKVPEGDWWMCEDCKKSERQKSRSPVHLESSGSSKLNSKSFHDWKRQTGTRSYSSANMHGVHSEAQSLKEHGVTEMNAKACDNTLLPKDFSCKTFKNGKAKETKDTTSELQISCIPQDKSKVPLAYSENRLASTLEVELDKKRKALETRAELLKASKPTNESLLSRESPSKKLGNTNVKQSSYGSQKSSELDSHSGSPLFKPGLSEIADVKFKGQQGKVGYLPMQNVEKNIAMHDTRKGGNLGLLSKSVSFDNASLVKLNGTGSEVIVEDAYPPVVFKNSSSAEDTKTTKGKHVSGVVAAKSKNRTTSCNKTSLSGSNHGRLDAVQGCGQVDPKLQPNSPKAHKNLICLDKDKKNENWQDGKRTEAVTVMKLHELCNRHGCDKKSQFEAANLPEDFPIPSLVYTWNGMFLIHRVEGIVSTRVGMQAYVSTCASEEVLAVVGRLPDIVVLEELPLLKMWPSQSVESQATEENIAVYFFEKDFHRELIEYMSKNDLALKANLNGLELQIFPSNVLPGKLQCWNKLLFLWGVFREHTIDDSANTLVQNYQKRKNRDIVSSSVLDLNVNPHDGINMVGDHEIGEFDAMHISSSGDRIVLGGVDNYNSGCPDSRKSQHLDGQKETPGSVRDLKISRWPKNATLEVGACLSVENVDVDDQPSKHGKLKRPTKENNNADNVKPHGKLPRNERGNTDRPESLASPTNHEENLKLLYWQAVEILSSKFGL</sequence>
<dbReference type="AlphaFoldDB" id="A0AA86S8Q0"/>
<dbReference type="EMBL" id="OY731400">
    <property type="protein sequence ID" value="CAJ1943099.1"/>
    <property type="molecule type" value="Genomic_DNA"/>
</dbReference>
<name>A0AA86S8Q0_9FABA</name>
<dbReference type="GO" id="GO:0140566">
    <property type="term" value="F:histone reader activity"/>
    <property type="evidence" value="ECO:0007669"/>
    <property type="project" value="InterPro"/>
</dbReference>
<dbReference type="Gramene" id="rna-AYBTSS11_LOCUS11177">
    <property type="protein sequence ID" value="CAJ1943099.1"/>
    <property type="gene ID" value="gene-AYBTSS11_LOCUS11177"/>
</dbReference>
<keyword evidence="9" id="KW-1185">Reference proteome</keyword>
<evidence type="ECO:0000313" key="9">
    <source>
        <dbReference type="Proteomes" id="UP001189624"/>
    </source>
</evidence>
<keyword evidence="4" id="KW-0805">Transcription regulation</keyword>
<dbReference type="Pfam" id="PF23121">
    <property type="entry name" value="SPOC_AIPP2"/>
    <property type="match status" value="1"/>
</dbReference>
<dbReference type="Proteomes" id="UP001189624">
    <property type="component" value="Chromosome 3"/>
</dbReference>
<feature type="region of interest" description="Disordered" evidence="6">
    <location>
        <begin position="83"/>
        <end position="102"/>
    </location>
</feature>
<evidence type="ECO:0000259" key="7">
    <source>
        <dbReference type="Pfam" id="PF23121"/>
    </source>
</evidence>
<dbReference type="Gene3D" id="3.30.40.10">
    <property type="entry name" value="Zinc/RING finger domain, C3HC4 (zinc finger)"/>
    <property type="match status" value="1"/>
</dbReference>
<accession>A0AA86S8Q0</accession>
<dbReference type="GO" id="GO:0034244">
    <property type="term" value="P:negative regulation of transcription elongation by RNA polymerase II"/>
    <property type="evidence" value="ECO:0007669"/>
    <property type="project" value="InterPro"/>
</dbReference>
<protein>
    <recommendedName>
        <fullName evidence="7">AIPP2-like SPOC-like domain-containing protein</fullName>
    </recommendedName>
</protein>
<evidence type="ECO:0000256" key="6">
    <source>
        <dbReference type="SAM" id="MobiDB-lite"/>
    </source>
</evidence>
<dbReference type="GO" id="GO:0008270">
    <property type="term" value="F:zinc ion binding"/>
    <property type="evidence" value="ECO:0007669"/>
    <property type="project" value="UniProtKB-KW"/>
</dbReference>
<dbReference type="InterPro" id="IPR013083">
    <property type="entry name" value="Znf_RING/FYVE/PHD"/>
</dbReference>
<dbReference type="PANTHER" id="PTHR33304">
    <property type="match status" value="1"/>
</dbReference>
<evidence type="ECO:0000256" key="2">
    <source>
        <dbReference type="ARBA" id="ARBA00022771"/>
    </source>
</evidence>